<dbReference type="GO" id="GO:0046872">
    <property type="term" value="F:metal ion binding"/>
    <property type="evidence" value="ECO:0007669"/>
    <property type="project" value="InterPro"/>
</dbReference>
<reference evidence="3 4" key="1">
    <citation type="submission" date="2013-07" db="EMBL/GenBank/DDBJ databases">
        <title>Draft genome sequence of Pseudoalteromonas luteoviolacea 2ta16.</title>
        <authorList>
            <person name="Allen E.E."/>
            <person name="Azam F."/>
            <person name="Podell S."/>
        </authorList>
    </citation>
    <scope>NUCLEOTIDE SEQUENCE [LARGE SCALE GENOMIC DNA]</scope>
    <source>
        <strain evidence="3 4">2ta16</strain>
    </source>
</reference>
<evidence type="ECO:0000313" key="4">
    <source>
        <dbReference type="Proteomes" id="UP000017820"/>
    </source>
</evidence>
<evidence type="ECO:0000313" key="3">
    <source>
        <dbReference type="EMBL" id="ESP95105.1"/>
    </source>
</evidence>
<dbReference type="InterPro" id="IPR011761">
    <property type="entry name" value="ATP-grasp"/>
</dbReference>
<gene>
    <name evidence="3" type="ORF">PL2TA16_04361</name>
</gene>
<dbReference type="Pfam" id="PF02655">
    <property type="entry name" value="ATP-grasp_3"/>
    <property type="match status" value="1"/>
</dbReference>
<dbReference type="PROSITE" id="PS50975">
    <property type="entry name" value="ATP_GRASP"/>
    <property type="match status" value="1"/>
</dbReference>
<dbReference type="Gene3D" id="3.40.50.20">
    <property type="match status" value="1"/>
</dbReference>
<proteinExistence type="predicted"/>
<dbReference type="InterPro" id="IPR003806">
    <property type="entry name" value="ATP-grasp_PylC-type"/>
</dbReference>
<dbReference type="Gene3D" id="3.30.470.20">
    <property type="entry name" value="ATP-grasp fold, B domain"/>
    <property type="match status" value="1"/>
</dbReference>
<dbReference type="GO" id="GO:0003824">
    <property type="term" value="F:catalytic activity"/>
    <property type="evidence" value="ECO:0007669"/>
    <property type="project" value="UniProtKB-ARBA"/>
</dbReference>
<feature type="domain" description="ATP-grasp" evidence="2">
    <location>
        <begin position="105"/>
        <end position="291"/>
    </location>
</feature>
<keyword evidence="1" id="KW-0547">Nucleotide-binding</keyword>
<evidence type="ECO:0000259" key="2">
    <source>
        <dbReference type="PROSITE" id="PS50975"/>
    </source>
</evidence>
<dbReference type="GO" id="GO:0005524">
    <property type="term" value="F:ATP binding"/>
    <property type="evidence" value="ECO:0007669"/>
    <property type="project" value="UniProtKB-UniRule"/>
</dbReference>
<accession>V4HWB1</accession>
<dbReference type="SUPFAM" id="SSF56059">
    <property type="entry name" value="Glutathione synthetase ATP-binding domain-like"/>
    <property type="match status" value="1"/>
</dbReference>
<sequence length="314" mass="34852">MNKTVLFPNAGRRVELIERFRAAAKKSDIQLTIIGTDITTDAPALQFCDVTYIFPRERNETTVGKFSDLIEKHSIDIVVCTIDPDLEFFSKYRDQLSNVNGRKINLLLSDANVINASSDKRKTASFFENIDVRTPKVLDKPTTFPVFAKPNNGSGSFGAKLLKDESELETYLKEFGEHDPIFQQFISGTEYTIDCFVTDEGIAVASPRERVKVRGGEVTVSKTVALPELEAQAKEVLLSGGFYGPVTLQAIVDEKLGIGYFIEINARFGGGSILSIEAGLNSPNYILSGSPDWFKGLRRNLTMMRYDMSVFSEG</sequence>
<dbReference type="Gene3D" id="3.30.1490.20">
    <property type="entry name" value="ATP-grasp fold, A domain"/>
    <property type="match status" value="1"/>
</dbReference>
<dbReference type="RefSeq" id="WP_023397344.1">
    <property type="nucleotide sequence ID" value="NZ_AUSV01000006.1"/>
</dbReference>
<dbReference type="Proteomes" id="UP000017820">
    <property type="component" value="Unassembled WGS sequence"/>
</dbReference>
<comment type="caution">
    <text evidence="3">The sequence shown here is derived from an EMBL/GenBank/DDBJ whole genome shotgun (WGS) entry which is preliminary data.</text>
</comment>
<dbReference type="InterPro" id="IPR013815">
    <property type="entry name" value="ATP_grasp_subdomain_1"/>
</dbReference>
<evidence type="ECO:0000256" key="1">
    <source>
        <dbReference type="PROSITE-ProRule" id="PRU00409"/>
    </source>
</evidence>
<dbReference type="PATRIC" id="fig|1353533.3.peg.381"/>
<dbReference type="AlphaFoldDB" id="V4HWB1"/>
<organism evidence="3 4">
    <name type="scientific">Pseudoalteromonas luteoviolacea (strain 2ta16)</name>
    <dbReference type="NCBI Taxonomy" id="1353533"/>
    <lineage>
        <taxon>Bacteria</taxon>
        <taxon>Pseudomonadati</taxon>
        <taxon>Pseudomonadota</taxon>
        <taxon>Gammaproteobacteria</taxon>
        <taxon>Alteromonadales</taxon>
        <taxon>Pseudoalteromonadaceae</taxon>
        <taxon>Pseudoalteromonas</taxon>
    </lineage>
</organism>
<keyword evidence="1" id="KW-0067">ATP-binding</keyword>
<dbReference type="Pfam" id="PF21360">
    <property type="entry name" value="PylC-like_N"/>
    <property type="match status" value="1"/>
</dbReference>
<protein>
    <submittedName>
        <fullName evidence="3">Carbamoylphosphate synthase large subunit</fullName>
    </submittedName>
</protein>
<dbReference type="EMBL" id="AUSV01000006">
    <property type="protein sequence ID" value="ESP95105.1"/>
    <property type="molecule type" value="Genomic_DNA"/>
</dbReference>
<dbReference type="InterPro" id="IPR048764">
    <property type="entry name" value="PylC_N"/>
</dbReference>
<name>V4HWB1_PSEL2</name>